<evidence type="ECO:0000313" key="7">
    <source>
        <dbReference type="EMBL" id="KKO04183.1"/>
    </source>
</evidence>
<gene>
    <name evidence="7" type="ORF">LCGC14_0090830</name>
</gene>
<dbReference type="Pfam" id="PF00892">
    <property type="entry name" value="EamA"/>
    <property type="match status" value="2"/>
</dbReference>
<feature type="transmembrane region" description="Helical" evidence="5">
    <location>
        <begin position="64"/>
        <end position="87"/>
    </location>
</feature>
<feature type="transmembrane region" description="Helical" evidence="5">
    <location>
        <begin position="141"/>
        <end position="162"/>
    </location>
</feature>
<dbReference type="PANTHER" id="PTHR32322">
    <property type="entry name" value="INNER MEMBRANE TRANSPORTER"/>
    <property type="match status" value="1"/>
</dbReference>
<dbReference type="SUPFAM" id="SSF103481">
    <property type="entry name" value="Multidrug resistance efflux transporter EmrE"/>
    <property type="match status" value="2"/>
</dbReference>
<dbReference type="InterPro" id="IPR050638">
    <property type="entry name" value="AA-Vitamin_Transporters"/>
</dbReference>
<feature type="transmembrane region" description="Helical" evidence="5">
    <location>
        <begin position="93"/>
        <end position="111"/>
    </location>
</feature>
<evidence type="ECO:0000259" key="6">
    <source>
        <dbReference type="Pfam" id="PF00892"/>
    </source>
</evidence>
<keyword evidence="4 5" id="KW-0472">Membrane</keyword>
<feature type="domain" description="EamA" evidence="6">
    <location>
        <begin position="150"/>
        <end position="285"/>
    </location>
</feature>
<keyword evidence="3 5" id="KW-1133">Transmembrane helix</keyword>
<evidence type="ECO:0000256" key="2">
    <source>
        <dbReference type="ARBA" id="ARBA00022692"/>
    </source>
</evidence>
<proteinExistence type="predicted"/>
<sequence>MNTLLYITTVLIWGTTWIAISMQSGPVPVVVSVFYRFSLAAGVLLLALLVTGRLRRLAARDHGFCLLQGMCVFGLNFCCFYAANAYINSGLESVLFSLATVFNAINGVIFFRQRVTQRLLWANLLGFIGIVSLFWHDLAGAGMNAGVLLGIGLSLLGTYGFSLGNMISVRHQARGLDLLSTNAYAMGYGALVMLLIALITGAQFSMQWTATYLGSLLYLAFFGSVIGFAAYFALIGRIGAGPAAYATVMFPLIALGMSTLFEGYQWSTSAILGLVLILLGNAVMFYRRKRPVETPHGAV</sequence>
<dbReference type="EMBL" id="LAZR01000024">
    <property type="protein sequence ID" value="KKO04183.1"/>
    <property type="molecule type" value="Genomic_DNA"/>
</dbReference>
<feature type="transmembrane region" description="Helical" evidence="5">
    <location>
        <begin position="118"/>
        <end position="135"/>
    </location>
</feature>
<dbReference type="GO" id="GO:0016020">
    <property type="term" value="C:membrane"/>
    <property type="evidence" value="ECO:0007669"/>
    <property type="project" value="UniProtKB-SubCell"/>
</dbReference>
<feature type="transmembrane region" description="Helical" evidence="5">
    <location>
        <begin position="183"/>
        <end position="204"/>
    </location>
</feature>
<evidence type="ECO:0000256" key="3">
    <source>
        <dbReference type="ARBA" id="ARBA00022989"/>
    </source>
</evidence>
<evidence type="ECO:0000256" key="1">
    <source>
        <dbReference type="ARBA" id="ARBA00004141"/>
    </source>
</evidence>
<feature type="transmembrane region" description="Helical" evidence="5">
    <location>
        <begin position="243"/>
        <end position="261"/>
    </location>
</feature>
<feature type="transmembrane region" description="Helical" evidence="5">
    <location>
        <begin position="216"/>
        <end position="236"/>
    </location>
</feature>
<accession>A0A0F9VW23</accession>
<keyword evidence="2 5" id="KW-0812">Transmembrane</keyword>
<comment type="subcellular location">
    <subcellularLocation>
        <location evidence="1">Membrane</location>
        <topology evidence="1">Multi-pass membrane protein</topology>
    </subcellularLocation>
</comment>
<reference evidence="7" key="1">
    <citation type="journal article" date="2015" name="Nature">
        <title>Complex archaea that bridge the gap between prokaryotes and eukaryotes.</title>
        <authorList>
            <person name="Spang A."/>
            <person name="Saw J.H."/>
            <person name="Jorgensen S.L."/>
            <person name="Zaremba-Niedzwiedzka K."/>
            <person name="Martijn J."/>
            <person name="Lind A.E."/>
            <person name="van Eijk R."/>
            <person name="Schleper C."/>
            <person name="Guy L."/>
            <person name="Ettema T.J."/>
        </authorList>
    </citation>
    <scope>NUCLEOTIDE SEQUENCE</scope>
</reference>
<protein>
    <recommendedName>
        <fullName evidence="6">EamA domain-containing protein</fullName>
    </recommendedName>
</protein>
<dbReference type="AlphaFoldDB" id="A0A0F9VW23"/>
<dbReference type="InterPro" id="IPR000620">
    <property type="entry name" value="EamA_dom"/>
</dbReference>
<evidence type="ECO:0000256" key="5">
    <source>
        <dbReference type="SAM" id="Phobius"/>
    </source>
</evidence>
<comment type="caution">
    <text evidence="7">The sequence shown here is derived from an EMBL/GenBank/DDBJ whole genome shotgun (WGS) entry which is preliminary data.</text>
</comment>
<dbReference type="PANTHER" id="PTHR32322:SF2">
    <property type="entry name" value="EAMA DOMAIN-CONTAINING PROTEIN"/>
    <property type="match status" value="1"/>
</dbReference>
<dbReference type="InterPro" id="IPR037185">
    <property type="entry name" value="EmrE-like"/>
</dbReference>
<name>A0A0F9VW23_9ZZZZ</name>
<feature type="domain" description="EamA" evidence="6">
    <location>
        <begin position="4"/>
        <end position="134"/>
    </location>
</feature>
<feature type="transmembrane region" description="Helical" evidence="5">
    <location>
        <begin position="267"/>
        <end position="286"/>
    </location>
</feature>
<organism evidence="7">
    <name type="scientific">marine sediment metagenome</name>
    <dbReference type="NCBI Taxonomy" id="412755"/>
    <lineage>
        <taxon>unclassified sequences</taxon>
        <taxon>metagenomes</taxon>
        <taxon>ecological metagenomes</taxon>
    </lineage>
</organism>
<feature type="transmembrane region" description="Helical" evidence="5">
    <location>
        <begin position="33"/>
        <end position="52"/>
    </location>
</feature>
<evidence type="ECO:0000256" key="4">
    <source>
        <dbReference type="ARBA" id="ARBA00023136"/>
    </source>
</evidence>